<proteinExistence type="inferred from homology"/>
<keyword evidence="19" id="KW-1185">Reference proteome</keyword>
<evidence type="ECO:0000256" key="11">
    <source>
        <dbReference type="ARBA" id="ARBA00042743"/>
    </source>
</evidence>
<evidence type="ECO:0000256" key="4">
    <source>
        <dbReference type="ARBA" id="ARBA00038748"/>
    </source>
</evidence>
<dbReference type="SUPFAM" id="SSF55729">
    <property type="entry name" value="Acyl-CoA N-acyltransferases (Nat)"/>
    <property type="match status" value="1"/>
</dbReference>
<dbReference type="PROSITE" id="PS51186">
    <property type="entry name" value="GNAT"/>
    <property type="match status" value="1"/>
</dbReference>
<dbReference type="InterPro" id="IPR051646">
    <property type="entry name" value="NatB_acetyltransferase_subunit"/>
</dbReference>
<evidence type="ECO:0000256" key="1">
    <source>
        <dbReference type="ARBA" id="ARBA00022679"/>
    </source>
</evidence>
<dbReference type="Gene3D" id="3.40.630.30">
    <property type="match status" value="1"/>
</dbReference>
<evidence type="ECO:0000256" key="12">
    <source>
        <dbReference type="ARBA" id="ARBA00046112"/>
    </source>
</evidence>
<gene>
    <name evidence="18" type="ORF">DGYR_LOCUS9961</name>
</gene>
<organism evidence="18 19">
    <name type="scientific">Dimorphilus gyrociliatus</name>
    <dbReference type="NCBI Taxonomy" id="2664684"/>
    <lineage>
        <taxon>Eukaryota</taxon>
        <taxon>Metazoa</taxon>
        <taxon>Spiralia</taxon>
        <taxon>Lophotrochozoa</taxon>
        <taxon>Annelida</taxon>
        <taxon>Polychaeta</taxon>
        <taxon>Polychaeta incertae sedis</taxon>
        <taxon>Dinophilidae</taxon>
        <taxon>Dimorphilus</taxon>
    </lineage>
</organism>
<evidence type="ECO:0000256" key="3">
    <source>
        <dbReference type="ARBA" id="ARBA00025786"/>
    </source>
</evidence>
<evidence type="ECO:0000256" key="10">
    <source>
        <dbReference type="ARBA" id="ARBA00042723"/>
    </source>
</evidence>
<evidence type="ECO:0000256" key="16">
    <source>
        <dbReference type="ARBA" id="ARBA00048890"/>
    </source>
</evidence>
<dbReference type="OrthoDB" id="10264728at2759"/>
<dbReference type="CDD" id="cd04301">
    <property type="entry name" value="NAT_SF"/>
    <property type="match status" value="1"/>
</dbReference>
<evidence type="ECO:0000256" key="9">
    <source>
        <dbReference type="ARBA" id="ARBA00042702"/>
    </source>
</evidence>
<comment type="function">
    <text evidence="12">Catalytic subunit of the NatB complex which catalyzes acetylation of the N-terminal methionine residues of peptides beginning with Met-Asp, Met-Glu, Met-Asn and Met-Gln. Proteins with cell cycle functions are overrepresented in the pool of NatB substrates. Required for maintaining the structure and function of actomyosin fibers and for proper cellular migration.</text>
</comment>
<evidence type="ECO:0000256" key="14">
    <source>
        <dbReference type="ARBA" id="ARBA00047402"/>
    </source>
</evidence>
<keyword evidence="1" id="KW-0808">Transferase</keyword>
<name>A0A7I8W0K3_9ANNE</name>
<evidence type="ECO:0000256" key="6">
    <source>
        <dbReference type="ARBA" id="ARBA00039529"/>
    </source>
</evidence>
<evidence type="ECO:0000259" key="17">
    <source>
        <dbReference type="PROSITE" id="PS51186"/>
    </source>
</evidence>
<evidence type="ECO:0000313" key="18">
    <source>
        <dbReference type="EMBL" id="CAD5122110.1"/>
    </source>
</evidence>
<accession>A0A7I8W0K3</accession>
<dbReference type="FunFam" id="3.40.630.30:FF:000065">
    <property type="entry name" value="N-terminal acetyltransferase complex ARD1 subunit homolog"/>
    <property type="match status" value="1"/>
</dbReference>
<dbReference type="AlphaFoldDB" id="A0A7I8W0K3"/>
<evidence type="ECO:0000256" key="5">
    <source>
        <dbReference type="ARBA" id="ARBA00039120"/>
    </source>
</evidence>
<dbReference type="InterPro" id="IPR000182">
    <property type="entry name" value="GNAT_dom"/>
</dbReference>
<dbReference type="PANTHER" id="PTHR45910:SF1">
    <property type="entry name" value="N-ALPHA-ACETYLTRANSFERASE 20"/>
    <property type="match status" value="1"/>
</dbReference>
<dbReference type="InterPro" id="IPR016181">
    <property type="entry name" value="Acyl_CoA_acyltransferase"/>
</dbReference>
<comment type="subunit">
    <text evidence="4">Component of the N-terminal acetyltransferase B (NatB) complex which is composed of NAA20 and NAA25.</text>
</comment>
<evidence type="ECO:0000313" key="19">
    <source>
        <dbReference type="Proteomes" id="UP000549394"/>
    </source>
</evidence>
<evidence type="ECO:0000256" key="15">
    <source>
        <dbReference type="ARBA" id="ARBA00048177"/>
    </source>
</evidence>
<evidence type="ECO:0000256" key="7">
    <source>
        <dbReference type="ARBA" id="ARBA00041220"/>
    </source>
</evidence>
<evidence type="ECO:0000256" key="8">
    <source>
        <dbReference type="ARBA" id="ARBA00042295"/>
    </source>
</evidence>
<protein>
    <recommendedName>
        <fullName evidence="6">N-alpha-acetyltransferase 20</fullName>
        <ecNumber evidence="5">2.3.1.254</ecNumber>
    </recommendedName>
    <alternativeName>
        <fullName evidence="10">Methionine N-acetyltransferase</fullName>
    </alternativeName>
    <alternativeName>
        <fullName evidence="7">N-acetyltransferase 5</fullName>
    </alternativeName>
    <alternativeName>
        <fullName evidence="11">N-terminal acetyltransferase B complex catalytic subunit NAA20</fullName>
    </alternativeName>
    <alternativeName>
        <fullName evidence="9">N-terminal acetyltransferase B complex catalytic subunit NAT5</fullName>
    </alternativeName>
    <alternativeName>
        <fullName evidence="8">NatB catalytic subunit</fullName>
    </alternativeName>
</protein>
<comment type="similarity">
    <text evidence="3">Belongs to the acetyltransferase family. ARD1 subfamily.</text>
</comment>
<comment type="catalytic activity">
    <reaction evidence="15">
        <text>N-terminal L-methionyl-L-glutaminyl-[protein] + acetyl-CoA = N-terminal N(alpha)-acetyl-L-methionyl-L-glutaminyl-[protein] + CoA + H(+)</text>
        <dbReference type="Rhea" id="RHEA:50492"/>
        <dbReference type="Rhea" id="RHEA-COMP:12698"/>
        <dbReference type="Rhea" id="RHEA-COMP:12699"/>
        <dbReference type="ChEBI" id="CHEBI:15378"/>
        <dbReference type="ChEBI" id="CHEBI:57287"/>
        <dbReference type="ChEBI" id="CHEBI:57288"/>
        <dbReference type="ChEBI" id="CHEBI:133361"/>
        <dbReference type="ChEBI" id="CHEBI:133362"/>
        <dbReference type="EC" id="2.3.1.254"/>
    </reaction>
</comment>
<reference evidence="18 19" key="1">
    <citation type="submission" date="2020-08" db="EMBL/GenBank/DDBJ databases">
        <authorList>
            <person name="Hejnol A."/>
        </authorList>
    </citation>
    <scope>NUCLEOTIDE SEQUENCE [LARGE SCALE GENOMIC DNA]</scope>
</reference>
<dbReference type="Pfam" id="PF00583">
    <property type="entry name" value="Acetyltransf_1"/>
    <property type="match status" value="1"/>
</dbReference>
<dbReference type="GO" id="GO:0120518">
    <property type="term" value="F:protein N-terminal-methionine acetyltransferase activity"/>
    <property type="evidence" value="ECO:0007669"/>
    <property type="project" value="UniProtKB-EC"/>
</dbReference>
<dbReference type="Proteomes" id="UP000549394">
    <property type="component" value="Unassembled WGS sequence"/>
</dbReference>
<dbReference type="GO" id="GO:0031416">
    <property type="term" value="C:NatB complex"/>
    <property type="evidence" value="ECO:0007669"/>
    <property type="project" value="TreeGrafter"/>
</dbReference>
<dbReference type="EC" id="2.3.1.254" evidence="5"/>
<evidence type="ECO:0000256" key="13">
    <source>
        <dbReference type="ARBA" id="ARBA00047385"/>
    </source>
</evidence>
<sequence length="176" mass="20416">MTNIRPFTSSDLFQFNNINLDPYTETYGNFFYMMYLTKWPELCLVAEGPDGRIQGYILGKVEGTGDNWHGHVTALTVAPEYRRLGIARKLMQSLEEYSEKQDCHFVDLFVRVSNKVAIKMYENFGYIVYRRVLSYYSGTPTEAEEDAFDMRKALPADKEKKSLIAPKDPIRPEELE</sequence>
<comment type="caution">
    <text evidence="18">The sequence shown here is derived from an EMBL/GenBank/DDBJ whole genome shotgun (WGS) entry which is preliminary data.</text>
</comment>
<dbReference type="EMBL" id="CAJFCJ010000016">
    <property type="protein sequence ID" value="CAD5122110.1"/>
    <property type="molecule type" value="Genomic_DNA"/>
</dbReference>
<comment type="catalytic activity">
    <reaction evidence="13">
        <text>N-terminal L-methionyl-L-aspartyl-[protein] + acetyl-CoA = N-terminal N(alpha)-acetyl-L-methionyl-L-aspartyl-[protein] + CoA + H(+)</text>
        <dbReference type="Rhea" id="RHEA:50480"/>
        <dbReference type="Rhea" id="RHEA-COMP:12692"/>
        <dbReference type="Rhea" id="RHEA-COMP:12693"/>
        <dbReference type="ChEBI" id="CHEBI:15378"/>
        <dbReference type="ChEBI" id="CHEBI:57287"/>
        <dbReference type="ChEBI" id="CHEBI:57288"/>
        <dbReference type="ChEBI" id="CHEBI:133045"/>
        <dbReference type="ChEBI" id="CHEBI:133063"/>
        <dbReference type="EC" id="2.3.1.254"/>
    </reaction>
</comment>
<comment type="catalytic activity">
    <reaction evidence="16">
        <text>N-terminal L-methionyl-L-glutamyl-[protein] + acetyl-CoA = N-terminal N(alpha)-acetyl-L-methionyl-L-glutamyl-[protein] + CoA + H(+)</text>
        <dbReference type="Rhea" id="RHEA:50488"/>
        <dbReference type="Rhea" id="RHEA-COMP:12696"/>
        <dbReference type="Rhea" id="RHEA-COMP:12697"/>
        <dbReference type="ChEBI" id="CHEBI:15378"/>
        <dbReference type="ChEBI" id="CHEBI:57287"/>
        <dbReference type="ChEBI" id="CHEBI:57288"/>
        <dbReference type="ChEBI" id="CHEBI:133359"/>
        <dbReference type="ChEBI" id="CHEBI:133360"/>
        <dbReference type="EC" id="2.3.1.254"/>
    </reaction>
</comment>
<comment type="catalytic activity">
    <reaction evidence="14">
        <text>N-terminal L-methionyl-L-asparaginyl-[protein] + acetyl-CoA = N-terminal N(alpha)-acetyl-L-methionyl-L-asparaginyl-[protein] + CoA + H(+)</text>
        <dbReference type="Rhea" id="RHEA:50484"/>
        <dbReference type="Rhea" id="RHEA-COMP:12694"/>
        <dbReference type="Rhea" id="RHEA-COMP:12695"/>
        <dbReference type="ChEBI" id="CHEBI:15378"/>
        <dbReference type="ChEBI" id="CHEBI:57287"/>
        <dbReference type="ChEBI" id="CHEBI:57288"/>
        <dbReference type="ChEBI" id="CHEBI:133356"/>
        <dbReference type="ChEBI" id="CHEBI:133358"/>
        <dbReference type="EC" id="2.3.1.254"/>
    </reaction>
</comment>
<keyword evidence="2" id="KW-0012">Acyltransferase</keyword>
<evidence type="ECO:0000256" key="2">
    <source>
        <dbReference type="ARBA" id="ARBA00023315"/>
    </source>
</evidence>
<feature type="domain" description="N-acetyltransferase" evidence="17">
    <location>
        <begin position="2"/>
        <end position="155"/>
    </location>
</feature>
<dbReference type="PANTHER" id="PTHR45910">
    <property type="entry name" value="N-ALPHA-ACETYLTRANSFERASE 20"/>
    <property type="match status" value="1"/>
</dbReference>